<evidence type="ECO:0000313" key="1">
    <source>
        <dbReference type="EMBL" id="ALO24506.1"/>
    </source>
</evidence>
<proteinExistence type="predicted"/>
<dbReference type="AlphaFoldDB" id="A0A0S2ILG7"/>
<dbReference type="Proteomes" id="UP000058857">
    <property type="component" value="Chromosome 1"/>
</dbReference>
<organism evidence="1">
    <name type="scientific">Leptospira borgpetersenii serovar Ballum</name>
    <dbReference type="NCBI Taxonomy" id="280505"/>
    <lineage>
        <taxon>Bacteria</taxon>
        <taxon>Pseudomonadati</taxon>
        <taxon>Spirochaetota</taxon>
        <taxon>Spirochaetia</taxon>
        <taxon>Leptospirales</taxon>
        <taxon>Leptospiraceae</taxon>
        <taxon>Leptospira</taxon>
    </lineage>
</organism>
<dbReference type="EMBL" id="CP012029">
    <property type="protein sequence ID" value="ALO24506.1"/>
    <property type="molecule type" value="Genomic_DNA"/>
</dbReference>
<sequence>MSFSLGGGETQPHCSLWVAKRGGGKIWEIFLYHKIILFASKKSRSCRNTWKNMRFRFLLLQFNLWGRSAGIDPVRK</sequence>
<accession>A0A0S2ILG7</accession>
<gene>
    <name evidence="1" type="ORF">LBBP_00135</name>
</gene>
<evidence type="ECO:0000313" key="2">
    <source>
        <dbReference type="Proteomes" id="UP000058857"/>
    </source>
</evidence>
<protein>
    <submittedName>
        <fullName evidence="1">Uncharacterized protein</fullName>
    </submittedName>
</protein>
<dbReference type="PATRIC" id="fig|280505.15.peg.126"/>
<reference evidence="1 2" key="1">
    <citation type="journal article" date="2015" name="PLoS Negl. Trop. Dis.">
        <title>Distribution of Plasmids in Distinct Leptospira Pathogenic Species.</title>
        <authorList>
            <person name="Wang Y."/>
            <person name="Zhuang X."/>
            <person name="Zhong Y."/>
            <person name="Zhang C."/>
            <person name="Zhang Y."/>
            <person name="Zeng L."/>
            <person name="Zhu Y."/>
            <person name="He P."/>
            <person name="Dong K."/>
            <person name="Pal U."/>
            <person name="Guo X."/>
            <person name="Qin J."/>
        </authorList>
    </citation>
    <scope>NUCLEOTIDE SEQUENCE [LARGE SCALE GENOMIC DNA]</scope>
    <source>
        <strain evidence="1 2">56604</strain>
    </source>
</reference>
<name>A0A0S2ILG7_LEPBO</name>